<dbReference type="AlphaFoldDB" id="A0A246FQ27"/>
<dbReference type="InterPro" id="IPR012677">
    <property type="entry name" value="Nucleotide-bd_a/b_plait_sf"/>
</dbReference>
<name>A0A246FQ27_9BACT</name>
<dbReference type="RefSeq" id="WP_088462466.1">
    <property type="nucleotide sequence ID" value="NZ_NIRR01000001.1"/>
</dbReference>
<dbReference type="GO" id="GO:0006412">
    <property type="term" value="P:translation"/>
    <property type="evidence" value="ECO:0007669"/>
    <property type="project" value="UniProtKB-UniRule"/>
</dbReference>
<evidence type="ECO:0000256" key="2">
    <source>
        <dbReference type="ARBA" id="ARBA00022980"/>
    </source>
</evidence>
<comment type="subunit">
    <text evidence="4">Part of the 50S ribosomal subunit. Contacts protein L29, and trigger factor when it is bound to the ribosome.</text>
</comment>
<dbReference type="Pfam" id="PF00276">
    <property type="entry name" value="Ribosomal_L23"/>
    <property type="match status" value="1"/>
</dbReference>
<gene>
    <name evidence="4" type="primary">rplW</name>
    <name evidence="5" type="ORF">CDA63_00370</name>
</gene>
<dbReference type="GO" id="GO:0019843">
    <property type="term" value="F:rRNA binding"/>
    <property type="evidence" value="ECO:0007669"/>
    <property type="project" value="UniProtKB-UniRule"/>
</dbReference>
<dbReference type="InterPro" id="IPR012678">
    <property type="entry name" value="Ribosomal_uL23/eL15/eS24_sf"/>
</dbReference>
<keyword evidence="2 4" id="KW-0689">Ribosomal protein</keyword>
<accession>A0A246FQ27</accession>
<dbReference type="GO" id="GO:0003735">
    <property type="term" value="F:structural constituent of ribosome"/>
    <property type="evidence" value="ECO:0007669"/>
    <property type="project" value="InterPro"/>
</dbReference>
<protein>
    <recommendedName>
        <fullName evidence="4">Large ribosomal subunit protein uL23</fullName>
    </recommendedName>
</protein>
<dbReference type="NCBIfam" id="NF004363">
    <property type="entry name" value="PRK05738.2-4"/>
    <property type="match status" value="1"/>
</dbReference>
<comment type="caution">
    <text evidence="5">The sequence shown here is derived from an EMBL/GenBank/DDBJ whole genome shotgun (WGS) entry which is preliminary data.</text>
</comment>
<dbReference type="SUPFAM" id="SSF54189">
    <property type="entry name" value="Ribosomal proteins S24e, L23 and L15e"/>
    <property type="match status" value="1"/>
</dbReference>
<keyword evidence="4" id="KW-0694">RNA-binding</keyword>
<dbReference type="HAMAP" id="MF_01369_B">
    <property type="entry name" value="Ribosomal_uL23_B"/>
    <property type="match status" value="1"/>
</dbReference>
<reference evidence="5 6" key="1">
    <citation type="submission" date="2017-06" db="EMBL/GenBank/DDBJ databases">
        <title>Hymenobacter amundsenii sp. nov. isolated from regoliths in Antarctica.</title>
        <authorList>
            <person name="Sedlacek I."/>
            <person name="Kralova S."/>
            <person name="Pantucek R."/>
            <person name="Svec P."/>
            <person name="Holochova P."/>
            <person name="Stankova E."/>
            <person name="Vrbovska V."/>
            <person name="Busse H.-J."/>
        </authorList>
    </citation>
    <scope>NUCLEOTIDE SEQUENCE [LARGE SCALE GENOMIC DNA]</scope>
    <source>
        <strain evidence="5 6">CCM 8682</strain>
    </source>
</reference>
<keyword evidence="4" id="KW-0699">rRNA-binding</keyword>
<dbReference type="InterPro" id="IPR013025">
    <property type="entry name" value="Ribosomal_uL23-like"/>
</dbReference>
<dbReference type="Gene3D" id="3.30.70.330">
    <property type="match status" value="1"/>
</dbReference>
<evidence type="ECO:0000313" key="5">
    <source>
        <dbReference type="EMBL" id="OWP64853.1"/>
    </source>
</evidence>
<keyword evidence="3 4" id="KW-0687">Ribonucleoprotein</keyword>
<sequence>MSTLKKPILSEKATGLNEQGKYSFYVDIDANKVQIKKEIEQLYGVTVTNISTMRTIGKVKSKFTKGGSISGRRPHGKKAVVTVKEGDLIDFYSGL</sequence>
<dbReference type="OrthoDB" id="9797862at2"/>
<keyword evidence="6" id="KW-1185">Reference proteome</keyword>
<dbReference type="PANTHER" id="PTHR11620">
    <property type="entry name" value="60S RIBOSOMAL PROTEIN L23A"/>
    <property type="match status" value="1"/>
</dbReference>
<organism evidence="5 6">
    <name type="scientific">Hymenobacter amundsenii</name>
    <dbReference type="NCBI Taxonomy" id="2006685"/>
    <lineage>
        <taxon>Bacteria</taxon>
        <taxon>Pseudomonadati</taxon>
        <taxon>Bacteroidota</taxon>
        <taxon>Cytophagia</taxon>
        <taxon>Cytophagales</taxon>
        <taxon>Hymenobacteraceae</taxon>
        <taxon>Hymenobacter</taxon>
    </lineage>
</organism>
<proteinExistence type="inferred from homology"/>
<comment type="function">
    <text evidence="4">One of the early assembly proteins it binds 23S rRNA. One of the proteins that surrounds the polypeptide exit tunnel on the outside of the ribosome. Forms the main docking site for trigger factor binding to the ribosome.</text>
</comment>
<dbReference type="GO" id="GO:1990904">
    <property type="term" value="C:ribonucleoprotein complex"/>
    <property type="evidence" value="ECO:0007669"/>
    <property type="project" value="UniProtKB-KW"/>
</dbReference>
<evidence type="ECO:0000256" key="3">
    <source>
        <dbReference type="ARBA" id="ARBA00023274"/>
    </source>
</evidence>
<dbReference type="EMBL" id="NIRR01000001">
    <property type="protein sequence ID" value="OWP64853.1"/>
    <property type="molecule type" value="Genomic_DNA"/>
</dbReference>
<dbReference type="Proteomes" id="UP000197277">
    <property type="component" value="Unassembled WGS sequence"/>
</dbReference>
<evidence type="ECO:0000256" key="4">
    <source>
        <dbReference type="HAMAP-Rule" id="MF_01369"/>
    </source>
</evidence>
<dbReference type="GO" id="GO:0005840">
    <property type="term" value="C:ribosome"/>
    <property type="evidence" value="ECO:0007669"/>
    <property type="project" value="UniProtKB-KW"/>
</dbReference>
<comment type="similarity">
    <text evidence="1 4">Belongs to the universal ribosomal protein uL23 family.</text>
</comment>
<evidence type="ECO:0000256" key="1">
    <source>
        <dbReference type="ARBA" id="ARBA00006700"/>
    </source>
</evidence>
<evidence type="ECO:0000313" key="6">
    <source>
        <dbReference type="Proteomes" id="UP000197277"/>
    </source>
</evidence>